<name>A0ABU6RBM3_9FABA</name>
<comment type="caution">
    <text evidence="1">The sequence shown here is derived from an EMBL/GenBank/DDBJ whole genome shotgun (WGS) entry which is preliminary data.</text>
</comment>
<gene>
    <name evidence="1" type="ORF">PIB30_029488</name>
</gene>
<organism evidence="1 2">
    <name type="scientific">Stylosanthes scabra</name>
    <dbReference type="NCBI Taxonomy" id="79078"/>
    <lineage>
        <taxon>Eukaryota</taxon>
        <taxon>Viridiplantae</taxon>
        <taxon>Streptophyta</taxon>
        <taxon>Embryophyta</taxon>
        <taxon>Tracheophyta</taxon>
        <taxon>Spermatophyta</taxon>
        <taxon>Magnoliopsida</taxon>
        <taxon>eudicotyledons</taxon>
        <taxon>Gunneridae</taxon>
        <taxon>Pentapetalae</taxon>
        <taxon>rosids</taxon>
        <taxon>fabids</taxon>
        <taxon>Fabales</taxon>
        <taxon>Fabaceae</taxon>
        <taxon>Papilionoideae</taxon>
        <taxon>50 kb inversion clade</taxon>
        <taxon>dalbergioids sensu lato</taxon>
        <taxon>Dalbergieae</taxon>
        <taxon>Pterocarpus clade</taxon>
        <taxon>Stylosanthes</taxon>
    </lineage>
</organism>
<dbReference type="Proteomes" id="UP001341840">
    <property type="component" value="Unassembled WGS sequence"/>
</dbReference>
<evidence type="ECO:0000313" key="1">
    <source>
        <dbReference type="EMBL" id="MED6121371.1"/>
    </source>
</evidence>
<dbReference type="EMBL" id="JASCZI010030328">
    <property type="protein sequence ID" value="MED6121371.1"/>
    <property type="molecule type" value="Genomic_DNA"/>
</dbReference>
<evidence type="ECO:0000313" key="2">
    <source>
        <dbReference type="Proteomes" id="UP001341840"/>
    </source>
</evidence>
<protein>
    <submittedName>
        <fullName evidence="1">Uncharacterized protein</fullName>
    </submittedName>
</protein>
<proteinExistence type="predicted"/>
<accession>A0ABU6RBM3</accession>
<reference evidence="1 2" key="1">
    <citation type="journal article" date="2023" name="Plants (Basel)">
        <title>Bridging the Gap: Combining Genomics and Transcriptomics Approaches to Understand Stylosanthes scabra, an Orphan Legume from the Brazilian Caatinga.</title>
        <authorList>
            <person name="Ferreira-Neto J.R.C."/>
            <person name="da Silva M.D."/>
            <person name="Binneck E."/>
            <person name="de Melo N.F."/>
            <person name="da Silva R.H."/>
            <person name="de Melo A.L.T.M."/>
            <person name="Pandolfi V."/>
            <person name="Bustamante F.O."/>
            <person name="Brasileiro-Vidal A.C."/>
            <person name="Benko-Iseppon A.M."/>
        </authorList>
    </citation>
    <scope>NUCLEOTIDE SEQUENCE [LARGE SCALE GENOMIC DNA]</scope>
    <source>
        <tissue evidence="1">Leaves</tissue>
    </source>
</reference>
<keyword evidence="2" id="KW-1185">Reference proteome</keyword>
<sequence>MSTQGKQIRTRFLCAKRRTRWWGLSRAVTSTHPSLMRKQLASDSLSLLSDKACRDFVIPSSECTEGKARLHHVRWLYSQGTPVKHSNGSDECISTVGFAVHPSIKTSRHLFAFSSEHEFRGQNEREQGWAGEWEVQGRILGKHVILASGAFVQQIATIHRRLISVGLPHNIQPVAAIGSLVWPGPTSGADSPSGVSLASVGPVLPISRGACCLSGRMLHTPPLLRHPLPLDGAHRLHINISCVDLANVAMLSDNVLPAAVTKQGQPT</sequence>